<evidence type="ECO:0000259" key="7">
    <source>
        <dbReference type="PROSITE" id="PS51352"/>
    </source>
</evidence>
<name>A0A285R8P9_9PROT</name>
<dbReference type="Pfam" id="PF00255">
    <property type="entry name" value="GSHPx"/>
    <property type="match status" value="1"/>
</dbReference>
<sequence length="198" mass="21504">MARKIRTFENGMRNLLKSGLCGLICLMIGNSAMASDKAMNAHDFSFPSIDGGEINLADYRGKAVLVVNTASMCGYTPQYTGLQALWSDYRAVGLIVLGVPSGDFGGQEYADDSEIKDFCTVNFDVDFPMTTKQSVRGDDAHPFFKWAEAELGSDQAPKWNFHKYLVDPNGNLVASFATRIKPEDDAVVSAIKEALAGA</sequence>
<evidence type="ECO:0000313" key="9">
    <source>
        <dbReference type="Proteomes" id="UP000219068"/>
    </source>
</evidence>
<evidence type="ECO:0000256" key="6">
    <source>
        <dbReference type="SAM" id="SignalP"/>
    </source>
</evidence>
<dbReference type="PIRSF" id="PIRSF000303">
    <property type="entry name" value="Glutathion_perox"/>
    <property type="match status" value="1"/>
</dbReference>
<dbReference type="PROSITE" id="PS51355">
    <property type="entry name" value="GLUTATHIONE_PEROXID_3"/>
    <property type="match status" value="1"/>
</dbReference>
<dbReference type="SUPFAM" id="SSF52833">
    <property type="entry name" value="Thioredoxin-like"/>
    <property type="match status" value="1"/>
</dbReference>
<dbReference type="CDD" id="cd00340">
    <property type="entry name" value="GSH_Peroxidase"/>
    <property type="match status" value="1"/>
</dbReference>
<dbReference type="PROSITE" id="PS51352">
    <property type="entry name" value="THIOREDOXIN_2"/>
    <property type="match status" value="1"/>
</dbReference>
<keyword evidence="6" id="KW-0732">Signal</keyword>
<dbReference type="PROSITE" id="PS00460">
    <property type="entry name" value="GLUTATHIONE_PEROXID_1"/>
    <property type="match status" value="1"/>
</dbReference>
<organism evidence="8 9">
    <name type="scientific">Thalassospira xiamenensis</name>
    <dbReference type="NCBI Taxonomy" id="220697"/>
    <lineage>
        <taxon>Bacteria</taxon>
        <taxon>Pseudomonadati</taxon>
        <taxon>Pseudomonadota</taxon>
        <taxon>Alphaproteobacteria</taxon>
        <taxon>Rhodospirillales</taxon>
        <taxon>Thalassospiraceae</taxon>
        <taxon>Thalassospira</taxon>
    </lineage>
</organism>
<dbReference type="InterPro" id="IPR036249">
    <property type="entry name" value="Thioredoxin-like_sf"/>
</dbReference>
<dbReference type="PANTHER" id="PTHR11592:SF78">
    <property type="entry name" value="GLUTATHIONE PEROXIDASE"/>
    <property type="match status" value="1"/>
</dbReference>
<keyword evidence="3 5" id="KW-0560">Oxidoreductase</keyword>
<reference evidence="8 9" key="1">
    <citation type="submission" date="2017-08" db="EMBL/GenBank/DDBJ databases">
        <authorList>
            <person name="de Groot N.N."/>
        </authorList>
    </citation>
    <scope>NUCLEOTIDE SEQUENCE [LARGE SCALE GENOMIC DNA]</scope>
    <source>
        <strain evidence="8 9">USBA 78</strain>
    </source>
</reference>
<comment type="similarity">
    <text evidence="1 5">Belongs to the glutathione peroxidase family.</text>
</comment>
<dbReference type="InterPro" id="IPR000889">
    <property type="entry name" value="Glutathione_peroxidase"/>
</dbReference>
<accession>A0A285R8P9</accession>
<dbReference type="AlphaFoldDB" id="A0A285R8P9"/>
<keyword evidence="2 5" id="KW-0575">Peroxidase</keyword>
<evidence type="ECO:0000256" key="2">
    <source>
        <dbReference type="ARBA" id="ARBA00022559"/>
    </source>
</evidence>
<evidence type="ECO:0000256" key="3">
    <source>
        <dbReference type="ARBA" id="ARBA00023002"/>
    </source>
</evidence>
<evidence type="ECO:0000256" key="5">
    <source>
        <dbReference type="RuleBase" id="RU000499"/>
    </source>
</evidence>
<dbReference type="PRINTS" id="PR01011">
    <property type="entry name" value="GLUTPROXDASE"/>
</dbReference>
<evidence type="ECO:0000313" key="8">
    <source>
        <dbReference type="EMBL" id="SOB90470.1"/>
    </source>
</evidence>
<feature type="signal peptide" evidence="6">
    <location>
        <begin position="1"/>
        <end position="34"/>
    </location>
</feature>
<dbReference type="InterPro" id="IPR013766">
    <property type="entry name" value="Thioredoxin_domain"/>
</dbReference>
<dbReference type="PANTHER" id="PTHR11592">
    <property type="entry name" value="GLUTATHIONE PEROXIDASE"/>
    <property type="match status" value="1"/>
</dbReference>
<proteinExistence type="inferred from homology"/>
<evidence type="ECO:0000256" key="1">
    <source>
        <dbReference type="ARBA" id="ARBA00006926"/>
    </source>
</evidence>
<gene>
    <name evidence="8" type="ORF">SAMN05428964_101240</name>
</gene>
<protein>
    <recommendedName>
        <fullName evidence="5">Glutathione peroxidase</fullName>
    </recommendedName>
</protein>
<feature type="chain" id="PRO_5013126290" description="Glutathione peroxidase" evidence="6">
    <location>
        <begin position="35"/>
        <end position="198"/>
    </location>
</feature>
<dbReference type="GO" id="GO:0004601">
    <property type="term" value="F:peroxidase activity"/>
    <property type="evidence" value="ECO:0007669"/>
    <property type="project" value="UniProtKB-KW"/>
</dbReference>
<dbReference type="GO" id="GO:0034599">
    <property type="term" value="P:cellular response to oxidative stress"/>
    <property type="evidence" value="ECO:0007669"/>
    <property type="project" value="TreeGrafter"/>
</dbReference>
<feature type="active site" evidence="4">
    <location>
        <position position="73"/>
    </location>
</feature>
<evidence type="ECO:0000256" key="4">
    <source>
        <dbReference type="PIRSR" id="PIRSR000303-1"/>
    </source>
</evidence>
<dbReference type="Proteomes" id="UP000219068">
    <property type="component" value="Unassembled WGS sequence"/>
</dbReference>
<feature type="domain" description="Thioredoxin" evidence="7">
    <location>
        <begin position="35"/>
        <end position="196"/>
    </location>
</feature>
<dbReference type="InterPro" id="IPR029759">
    <property type="entry name" value="GPX_AS"/>
</dbReference>
<dbReference type="Gene3D" id="3.40.30.10">
    <property type="entry name" value="Glutaredoxin"/>
    <property type="match status" value="1"/>
</dbReference>
<dbReference type="EMBL" id="OBMM01000001">
    <property type="protein sequence ID" value="SOB90470.1"/>
    <property type="molecule type" value="Genomic_DNA"/>
</dbReference>